<feature type="region of interest" description="Disordered" evidence="1">
    <location>
        <begin position="86"/>
        <end position="112"/>
    </location>
</feature>
<evidence type="ECO:0000313" key="2">
    <source>
        <dbReference type="EMBL" id="MCP2168755.1"/>
    </source>
</evidence>
<dbReference type="AlphaFoldDB" id="A0AAE3KIR8"/>
<protein>
    <submittedName>
        <fullName evidence="2">Uncharacterized protein</fullName>
    </submittedName>
</protein>
<gene>
    <name evidence="2" type="ORF">LX83_005633</name>
</gene>
<dbReference type="EMBL" id="JAMTCK010000015">
    <property type="protein sequence ID" value="MCP2168755.1"/>
    <property type="molecule type" value="Genomic_DNA"/>
</dbReference>
<dbReference type="Proteomes" id="UP001206128">
    <property type="component" value="Unassembled WGS sequence"/>
</dbReference>
<proteinExistence type="predicted"/>
<sequence length="244" mass="25975">MASLGEVIARVRAALDLVHPDDLTGVADQLRVDTLPLLGQLARESNRPELGDAVTALAPVPDEMDRVAADLRTATALLHDYLARLAGTTSPADPPPAGPPPGVPPRTAISPALIDPAPVDPALIAEVQRAGHKITPERVIRIGRDQRGRIVWLEEGTPKSGARHILAEDRVGDFERCGVRQEDILDVVFRAVTVGRPVGVRGRGRVVHALTHQGRSIMVAVSVGDNGYLVGANPFNRGKLKPLP</sequence>
<dbReference type="RefSeq" id="WP_253776870.1">
    <property type="nucleotide sequence ID" value="NZ_JAMTCK010000015.1"/>
</dbReference>
<feature type="compositionally biased region" description="Pro residues" evidence="1">
    <location>
        <begin position="92"/>
        <end position="104"/>
    </location>
</feature>
<evidence type="ECO:0000256" key="1">
    <source>
        <dbReference type="SAM" id="MobiDB-lite"/>
    </source>
</evidence>
<evidence type="ECO:0000313" key="3">
    <source>
        <dbReference type="Proteomes" id="UP001206128"/>
    </source>
</evidence>
<organism evidence="2 3">
    <name type="scientific">Goodfellowiella coeruleoviolacea</name>
    <dbReference type="NCBI Taxonomy" id="334858"/>
    <lineage>
        <taxon>Bacteria</taxon>
        <taxon>Bacillati</taxon>
        <taxon>Actinomycetota</taxon>
        <taxon>Actinomycetes</taxon>
        <taxon>Pseudonocardiales</taxon>
        <taxon>Pseudonocardiaceae</taxon>
        <taxon>Goodfellowiella</taxon>
    </lineage>
</organism>
<comment type="caution">
    <text evidence="2">The sequence shown here is derived from an EMBL/GenBank/DDBJ whole genome shotgun (WGS) entry which is preliminary data.</text>
</comment>
<reference evidence="2" key="1">
    <citation type="submission" date="2022-06" db="EMBL/GenBank/DDBJ databases">
        <title>Genomic Encyclopedia of Archaeal and Bacterial Type Strains, Phase II (KMG-II): from individual species to whole genera.</title>
        <authorList>
            <person name="Goeker M."/>
        </authorList>
    </citation>
    <scope>NUCLEOTIDE SEQUENCE</scope>
    <source>
        <strain evidence="2">DSM 43935</strain>
    </source>
</reference>
<name>A0AAE3KIR8_9PSEU</name>
<accession>A0AAE3KIR8</accession>
<keyword evidence="3" id="KW-1185">Reference proteome</keyword>